<evidence type="ECO:0000256" key="4">
    <source>
        <dbReference type="ARBA" id="ARBA00022692"/>
    </source>
</evidence>
<evidence type="ECO:0000256" key="3">
    <source>
        <dbReference type="ARBA" id="ARBA00022448"/>
    </source>
</evidence>
<dbReference type="GO" id="GO:0031201">
    <property type="term" value="C:SNARE complex"/>
    <property type="evidence" value="ECO:0007669"/>
    <property type="project" value="TreeGrafter"/>
</dbReference>
<evidence type="ECO:0000256" key="6">
    <source>
        <dbReference type="ARBA" id="ARBA00023054"/>
    </source>
</evidence>
<dbReference type="InterPro" id="IPR045242">
    <property type="entry name" value="Syntaxin"/>
</dbReference>
<dbReference type="PROSITE" id="PS50192">
    <property type="entry name" value="T_SNARE"/>
    <property type="match status" value="1"/>
</dbReference>
<dbReference type="GO" id="GO:0006886">
    <property type="term" value="P:intracellular protein transport"/>
    <property type="evidence" value="ECO:0007669"/>
    <property type="project" value="TreeGrafter"/>
</dbReference>
<feature type="domain" description="T-SNARE coiled-coil homology" evidence="9">
    <location>
        <begin position="227"/>
        <end position="289"/>
    </location>
</feature>
<evidence type="ECO:0000256" key="5">
    <source>
        <dbReference type="ARBA" id="ARBA00022989"/>
    </source>
</evidence>
<dbReference type="AlphaFoldDB" id="A0A6A7FX59"/>
<dbReference type="PANTHER" id="PTHR19957">
    <property type="entry name" value="SYNTAXIN"/>
    <property type="match status" value="1"/>
</dbReference>
<organism evidence="10">
    <name type="scientific">Hirondellea gigas</name>
    <dbReference type="NCBI Taxonomy" id="1518452"/>
    <lineage>
        <taxon>Eukaryota</taxon>
        <taxon>Metazoa</taxon>
        <taxon>Ecdysozoa</taxon>
        <taxon>Arthropoda</taxon>
        <taxon>Crustacea</taxon>
        <taxon>Multicrustacea</taxon>
        <taxon>Malacostraca</taxon>
        <taxon>Eumalacostraca</taxon>
        <taxon>Peracarida</taxon>
        <taxon>Amphipoda</taxon>
        <taxon>Amphilochidea</taxon>
        <taxon>Lysianassida</taxon>
        <taxon>Lysianassidira</taxon>
        <taxon>Lysianassoidea</taxon>
        <taxon>Lysianassidae</taxon>
        <taxon>Hirondellea</taxon>
    </lineage>
</organism>
<dbReference type="PANTHER" id="PTHR19957:SF3">
    <property type="entry name" value="SYNTAXIN-5"/>
    <property type="match status" value="1"/>
</dbReference>
<comment type="similarity">
    <text evidence="2">Belongs to the syntaxin family.</text>
</comment>
<proteinExistence type="evidence at transcript level"/>
<evidence type="ECO:0000313" key="10">
    <source>
        <dbReference type="EMBL" id="LAC23131.1"/>
    </source>
</evidence>
<dbReference type="InterPro" id="IPR010989">
    <property type="entry name" value="SNARE"/>
</dbReference>
<dbReference type="GO" id="GO:0000149">
    <property type="term" value="F:SNARE binding"/>
    <property type="evidence" value="ECO:0007669"/>
    <property type="project" value="TreeGrafter"/>
</dbReference>
<sequence length="319" mass="36883">MVNCRDRTNEFFSTANQLQENLRGSSTSNGYGFYSPLVSQHRKEAQKIALTSGPSSARFSRAASEISHGIHATTLKLESLTKLVQKKSLFDDQPEQIQRQTHVMNEDIRTLNSEIDSLYQYMEQHRKESTSTQSSDHSERIVDALKINLAKTTKAFQEVLHVRTTNLKAQSSRRNKFSSAKSVRHRSPMELHRRAEFHIEEETEGLLEPSEQVNGFEQRQVTVQREDTYLHDRLEAVQNIEQTIAELGQMYQRLATIVARQDEHCVRIDMNTEETMANVTTGYEQLLKYYDSISSNRWLIFKVFFILIIFLVIFVAFIA</sequence>
<evidence type="ECO:0000259" key="9">
    <source>
        <dbReference type="PROSITE" id="PS50192"/>
    </source>
</evidence>
<dbReference type="GO" id="GO:0006906">
    <property type="term" value="P:vesicle fusion"/>
    <property type="evidence" value="ECO:0007669"/>
    <property type="project" value="TreeGrafter"/>
</dbReference>
<protein>
    <submittedName>
        <fullName evidence="10">Syntaxin-32-like</fullName>
    </submittedName>
</protein>
<dbReference type="EMBL" id="IACT01003913">
    <property type="protein sequence ID" value="LAC23131.1"/>
    <property type="molecule type" value="mRNA"/>
</dbReference>
<evidence type="ECO:0000256" key="2">
    <source>
        <dbReference type="ARBA" id="ARBA00009063"/>
    </source>
</evidence>
<dbReference type="Pfam" id="PF05739">
    <property type="entry name" value="SNARE"/>
    <property type="match status" value="1"/>
</dbReference>
<dbReference type="GO" id="GO:0005484">
    <property type="term" value="F:SNAP receptor activity"/>
    <property type="evidence" value="ECO:0007669"/>
    <property type="project" value="TreeGrafter"/>
</dbReference>
<evidence type="ECO:0000256" key="7">
    <source>
        <dbReference type="ARBA" id="ARBA00023136"/>
    </source>
</evidence>
<feature type="transmembrane region" description="Helical" evidence="8">
    <location>
        <begin position="298"/>
        <end position="318"/>
    </location>
</feature>
<dbReference type="SUPFAM" id="SSF47661">
    <property type="entry name" value="t-snare proteins"/>
    <property type="match status" value="1"/>
</dbReference>
<evidence type="ECO:0000256" key="1">
    <source>
        <dbReference type="ARBA" id="ARBA00004211"/>
    </source>
</evidence>
<dbReference type="GO" id="GO:0006888">
    <property type="term" value="P:endoplasmic reticulum to Golgi vesicle-mediated transport"/>
    <property type="evidence" value="ECO:0007669"/>
    <property type="project" value="TreeGrafter"/>
</dbReference>
<reference evidence="10" key="1">
    <citation type="submission" date="2017-11" db="EMBL/GenBank/DDBJ databases">
        <title>The sensing device of the deep-sea amphipod.</title>
        <authorList>
            <person name="Kobayashi H."/>
            <person name="Nagahama T."/>
            <person name="Arai W."/>
            <person name="Sasagawa Y."/>
            <person name="Umeda M."/>
            <person name="Hayashi T."/>
            <person name="Nikaido I."/>
            <person name="Watanabe H."/>
            <person name="Oguri K."/>
            <person name="Kitazato H."/>
            <person name="Fujioka K."/>
            <person name="Kido Y."/>
            <person name="Takami H."/>
        </authorList>
    </citation>
    <scope>NUCLEOTIDE SEQUENCE</scope>
    <source>
        <tissue evidence="10">Whole body</tissue>
    </source>
</reference>
<dbReference type="Pfam" id="PF11416">
    <property type="entry name" value="Syntaxin-5_N"/>
    <property type="match status" value="1"/>
</dbReference>
<dbReference type="CDD" id="cd15844">
    <property type="entry name" value="SNARE_syntaxin5"/>
    <property type="match status" value="1"/>
</dbReference>
<accession>A0A6A7FX59</accession>
<keyword evidence="4 8" id="KW-0812">Transmembrane</keyword>
<keyword evidence="5 8" id="KW-1133">Transmembrane helix</keyword>
<dbReference type="InterPro" id="IPR021538">
    <property type="entry name" value="Syntaxin-5_N"/>
</dbReference>
<dbReference type="GO" id="GO:0000139">
    <property type="term" value="C:Golgi membrane"/>
    <property type="evidence" value="ECO:0007669"/>
    <property type="project" value="TreeGrafter"/>
</dbReference>
<dbReference type="Gene3D" id="1.20.58.70">
    <property type="match status" value="1"/>
</dbReference>
<keyword evidence="7 8" id="KW-0472">Membrane</keyword>
<name>A0A6A7FX59_9CRUS</name>
<comment type="subcellular location">
    <subcellularLocation>
        <location evidence="1">Membrane</location>
        <topology evidence="1">Single-pass type IV membrane protein</topology>
    </subcellularLocation>
</comment>
<dbReference type="InterPro" id="IPR000727">
    <property type="entry name" value="T_SNARE_dom"/>
</dbReference>
<evidence type="ECO:0000256" key="8">
    <source>
        <dbReference type="SAM" id="Phobius"/>
    </source>
</evidence>
<dbReference type="GO" id="GO:0048278">
    <property type="term" value="P:vesicle docking"/>
    <property type="evidence" value="ECO:0007669"/>
    <property type="project" value="TreeGrafter"/>
</dbReference>
<dbReference type="SMART" id="SM00397">
    <property type="entry name" value="t_SNARE"/>
    <property type="match status" value="1"/>
</dbReference>
<keyword evidence="6" id="KW-0175">Coiled coil</keyword>
<keyword evidence="3" id="KW-0813">Transport</keyword>